<feature type="domain" description="GPI inositol-deacylase winged helix" evidence="2">
    <location>
        <begin position="94"/>
        <end position="171"/>
    </location>
</feature>
<dbReference type="Pfam" id="PF22939">
    <property type="entry name" value="WHD_GPIID"/>
    <property type="match status" value="1"/>
</dbReference>
<name>A0ABR4B4W3_9LECA</name>
<organism evidence="3 4">
    <name type="scientific">Lepraria finkii</name>
    <dbReference type="NCBI Taxonomy" id="1340010"/>
    <lineage>
        <taxon>Eukaryota</taxon>
        <taxon>Fungi</taxon>
        <taxon>Dikarya</taxon>
        <taxon>Ascomycota</taxon>
        <taxon>Pezizomycotina</taxon>
        <taxon>Lecanoromycetes</taxon>
        <taxon>OSLEUM clade</taxon>
        <taxon>Lecanoromycetidae</taxon>
        <taxon>Lecanorales</taxon>
        <taxon>Lecanorineae</taxon>
        <taxon>Stereocaulaceae</taxon>
        <taxon>Lepraria</taxon>
    </lineage>
</organism>
<dbReference type="InterPro" id="IPR054471">
    <property type="entry name" value="GPIID_WHD"/>
</dbReference>
<gene>
    <name evidence="3" type="ORF">ABVK25_008904</name>
</gene>
<comment type="caution">
    <text evidence="3">The sequence shown here is derived from an EMBL/GenBank/DDBJ whole genome shotgun (WGS) entry which is preliminary data.</text>
</comment>
<evidence type="ECO:0000259" key="2">
    <source>
        <dbReference type="Pfam" id="PF22939"/>
    </source>
</evidence>
<dbReference type="Proteomes" id="UP001590951">
    <property type="component" value="Unassembled WGS sequence"/>
</dbReference>
<dbReference type="PANTHER" id="PTHR10039">
    <property type="entry name" value="AMELOGENIN"/>
    <property type="match status" value="1"/>
</dbReference>
<evidence type="ECO:0000313" key="4">
    <source>
        <dbReference type="Proteomes" id="UP001590951"/>
    </source>
</evidence>
<dbReference type="PANTHER" id="PTHR10039:SF15">
    <property type="entry name" value="NACHT DOMAIN-CONTAINING PROTEIN"/>
    <property type="match status" value="1"/>
</dbReference>
<feature type="region of interest" description="Disordered" evidence="1">
    <location>
        <begin position="225"/>
        <end position="293"/>
    </location>
</feature>
<proteinExistence type="predicted"/>
<accession>A0ABR4B4W3</accession>
<feature type="compositionally biased region" description="Basic and acidic residues" evidence="1">
    <location>
        <begin position="230"/>
        <end position="258"/>
    </location>
</feature>
<feature type="compositionally biased region" description="Acidic residues" evidence="1">
    <location>
        <begin position="263"/>
        <end position="273"/>
    </location>
</feature>
<keyword evidence="4" id="KW-1185">Reference proteome</keyword>
<evidence type="ECO:0000313" key="3">
    <source>
        <dbReference type="EMBL" id="KAL2050843.1"/>
    </source>
</evidence>
<protein>
    <recommendedName>
        <fullName evidence="2">GPI inositol-deacylase winged helix domain-containing protein</fullName>
    </recommendedName>
</protein>
<dbReference type="EMBL" id="JBHFEH010000042">
    <property type="protein sequence ID" value="KAL2050843.1"/>
    <property type="molecule type" value="Genomic_DNA"/>
</dbReference>
<evidence type="ECO:0000256" key="1">
    <source>
        <dbReference type="SAM" id="MobiDB-lite"/>
    </source>
</evidence>
<reference evidence="3 4" key="1">
    <citation type="submission" date="2024-09" db="EMBL/GenBank/DDBJ databases">
        <title>Rethinking Asexuality: The Enigmatic Case of Functional Sexual Genes in Lepraria (Stereocaulaceae).</title>
        <authorList>
            <person name="Doellman M."/>
            <person name="Sun Y."/>
            <person name="Barcenas-Pena A."/>
            <person name="Lumbsch H.T."/>
            <person name="Grewe F."/>
        </authorList>
    </citation>
    <scope>NUCLEOTIDE SEQUENCE [LARGE SCALE GENOMIC DNA]</scope>
    <source>
        <strain evidence="3 4">Grewe 0041</strain>
    </source>
</reference>
<sequence length="293" mass="33144">MTLEIRANEKDVRAYFEEQMSRLPRCVLKISTFQARIVDDIAGAIDEIYTWTHSLTKRTTKAIIRASDRLPTGSDPLDRAYEVALERIEFLKQGFSSLAKRTLIWVTNALRLLIVAETKHALAVELGEGDLDDDNLNEIEDVISACAGLVIVDQENLRLIYFTTFEYLERHGPDYFPNTQKRIALSCLTYLQFHTFRKEECPGEIQPDAKGVNNIEVNHPYDGTLAEASTGEKDRSESAEDKLIKSKDRLEHSKEANCKNEGIGEEEEKSEEDGCSKGSCDDSINEYEGLKTL</sequence>